<evidence type="ECO:0000313" key="5">
    <source>
        <dbReference type="Proteomes" id="UP000694844"/>
    </source>
</evidence>
<dbReference type="GeneID" id="111132135"/>
<dbReference type="SUPFAM" id="SSF57262">
    <property type="entry name" value="Leech antihemostatic proteins"/>
    <property type="match status" value="2"/>
</dbReference>
<keyword evidence="2" id="KW-0722">Serine protease inhibitor</keyword>
<evidence type="ECO:0000256" key="3">
    <source>
        <dbReference type="SAM" id="SignalP"/>
    </source>
</evidence>
<dbReference type="Pfam" id="PF02822">
    <property type="entry name" value="Antistasin"/>
    <property type="match status" value="2"/>
</dbReference>
<feature type="domain" description="Antistasin-like" evidence="4">
    <location>
        <begin position="25"/>
        <end position="54"/>
    </location>
</feature>
<organism evidence="5 6">
    <name type="scientific">Crassostrea virginica</name>
    <name type="common">Eastern oyster</name>
    <dbReference type="NCBI Taxonomy" id="6565"/>
    <lineage>
        <taxon>Eukaryota</taxon>
        <taxon>Metazoa</taxon>
        <taxon>Spiralia</taxon>
        <taxon>Lophotrochozoa</taxon>
        <taxon>Mollusca</taxon>
        <taxon>Bivalvia</taxon>
        <taxon>Autobranchia</taxon>
        <taxon>Pteriomorphia</taxon>
        <taxon>Ostreida</taxon>
        <taxon>Ostreoidea</taxon>
        <taxon>Ostreidae</taxon>
        <taxon>Crassostrea</taxon>
    </lineage>
</organism>
<sequence>MENLKYLICLVVLVVILDVQSSESRSYRRCGPVCAIFCPNGNVLDKFGCPTCQCKPPICPLVLCARPCPNGVIVDENGCSTCRCKPDNTYA</sequence>
<evidence type="ECO:0000256" key="2">
    <source>
        <dbReference type="ARBA" id="ARBA00022900"/>
    </source>
</evidence>
<gene>
    <name evidence="6" type="primary">LOC111132135</name>
</gene>
<keyword evidence="1" id="KW-0646">Protease inhibitor</keyword>
<evidence type="ECO:0000256" key="1">
    <source>
        <dbReference type="ARBA" id="ARBA00022690"/>
    </source>
</evidence>
<evidence type="ECO:0000259" key="4">
    <source>
        <dbReference type="PROSITE" id="PS51252"/>
    </source>
</evidence>
<accession>A0A8B8E5X3</accession>
<dbReference type="Proteomes" id="UP000694844">
    <property type="component" value="Chromosome 5"/>
</dbReference>
<dbReference type="AlphaFoldDB" id="A0A8B8E5X3"/>
<dbReference type="InterPro" id="IPR011061">
    <property type="entry name" value="Hirudin/antistatin"/>
</dbReference>
<reference evidence="6" key="1">
    <citation type="submission" date="2025-08" db="UniProtKB">
        <authorList>
            <consortium name="RefSeq"/>
        </authorList>
    </citation>
    <scope>IDENTIFICATION</scope>
    <source>
        <tissue evidence="6">Whole sample</tissue>
    </source>
</reference>
<feature type="signal peptide" evidence="3">
    <location>
        <begin position="1"/>
        <end position="24"/>
    </location>
</feature>
<dbReference type="GO" id="GO:0004867">
    <property type="term" value="F:serine-type endopeptidase inhibitor activity"/>
    <property type="evidence" value="ECO:0007669"/>
    <property type="project" value="UniProtKB-KW"/>
</dbReference>
<name>A0A8B8E5X3_CRAVI</name>
<dbReference type="KEGG" id="cvn:111132135"/>
<feature type="chain" id="PRO_5034940319" evidence="3">
    <location>
        <begin position="25"/>
        <end position="91"/>
    </location>
</feature>
<keyword evidence="3" id="KW-0732">Signal</keyword>
<evidence type="ECO:0000313" key="6">
    <source>
        <dbReference type="RefSeq" id="XP_022335570.1"/>
    </source>
</evidence>
<proteinExistence type="predicted"/>
<dbReference type="OrthoDB" id="10021323at2759"/>
<keyword evidence="5" id="KW-1185">Reference proteome</keyword>
<feature type="domain" description="Antistasin-like" evidence="4">
    <location>
        <begin position="59"/>
        <end position="84"/>
    </location>
</feature>
<dbReference type="InterPro" id="IPR004094">
    <property type="entry name" value="Antistasin-like"/>
</dbReference>
<dbReference type="RefSeq" id="XP_022335570.1">
    <property type="nucleotide sequence ID" value="XM_022479862.1"/>
</dbReference>
<dbReference type="PROSITE" id="PS51252">
    <property type="entry name" value="ANTISTASIN"/>
    <property type="match status" value="2"/>
</dbReference>
<dbReference type="Gene3D" id="2.10.22.10">
    <property type="entry name" value="Antistasin, domain 1"/>
    <property type="match status" value="2"/>
</dbReference>
<protein>
    <submittedName>
        <fullName evidence="6">BPTI/Kunitz domain-containing protein 4-like</fullName>
    </submittedName>
</protein>